<dbReference type="RefSeq" id="WP_159764777.1">
    <property type="nucleotide sequence ID" value="NZ_WUUT01000005.1"/>
</dbReference>
<keyword evidence="3" id="KW-1185">Reference proteome</keyword>
<evidence type="ECO:0000313" key="2">
    <source>
        <dbReference type="EMBL" id="MXR52659.1"/>
    </source>
</evidence>
<gene>
    <name evidence="2" type="ORF">GRX03_13725</name>
</gene>
<proteinExistence type="predicted"/>
<feature type="domain" description="Tyrosine specific protein phosphatases" evidence="1">
    <location>
        <begin position="99"/>
        <end position="163"/>
    </location>
</feature>
<dbReference type="SUPFAM" id="SSF52799">
    <property type="entry name" value="(Phosphotyrosine protein) phosphatases II"/>
    <property type="match status" value="1"/>
</dbReference>
<dbReference type="OrthoDB" id="117569at2157"/>
<dbReference type="InterPro" id="IPR000387">
    <property type="entry name" value="Tyr_Pase_dom"/>
</dbReference>
<dbReference type="Proteomes" id="UP000466535">
    <property type="component" value="Unassembled WGS sequence"/>
</dbReference>
<evidence type="ECO:0000259" key="1">
    <source>
        <dbReference type="PROSITE" id="PS50056"/>
    </source>
</evidence>
<organism evidence="2 3">
    <name type="scientific">Halovenus carboxidivorans</name>
    <dbReference type="NCBI Taxonomy" id="2692199"/>
    <lineage>
        <taxon>Archaea</taxon>
        <taxon>Methanobacteriati</taxon>
        <taxon>Methanobacteriota</taxon>
        <taxon>Stenosarchaea group</taxon>
        <taxon>Halobacteria</taxon>
        <taxon>Halobacteriales</taxon>
        <taxon>Haloarculaceae</taxon>
        <taxon>Halovenus</taxon>
    </lineage>
</organism>
<dbReference type="Gene3D" id="3.90.190.10">
    <property type="entry name" value="Protein tyrosine phosphatase superfamily"/>
    <property type="match status" value="1"/>
</dbReference>
<sequence>MGKTDRLLQDAHRLGPAAPDEEYVYGSCAPGWHAAADHETCIREWIEDMRAAGMERVCCLIAAADEEAEQANVGVYREEFGADRTLHASIPTGRLATPERLGSEILPFLEAGKANDEPVVVHGLSGLGRTGQVLAAWLAYDRGYRPERAVRIVQEYGRDPVETVRDGPASEADLFEVLETVRERA</sequence>
<name>A0A6B0THJ1_9EURY</name>
<reference evidence="2 3" key="1">
    <citation type="submission" date="2019-12" db="EMBL/GenBank/DDBJ databases">
        <title>Isolation and characterization of three novel carbon monoxide-oxidizing members of Halobacteria from salione crusts and soils.</title>
        <authorList>
            <person name="Myers M.R."/>
            <person name="King G.M."/>
        </authorList>
    </citation>
    <scope>NUCLEOTIDE SEQUENCE [LARGE SCALE GENOMIC DNA]</scope>
    <source>
        <strain evidence="2 3">WSH3</strain>
    </source>
</reference>
<evidence type="ECO:0000313" key="3">
    <source>
        <dbReference type="Proteomes" id="UP000466535"/>
    </source>
</evidence>
<protein>
    <submittedName>
        <fullName evidence="2">Protein phosphatase</fullName>
    </submittedName>
</protein>
<dbReference type="EMBL" id="WUUT01000005">
    <property type="protein sequence ID" value="MXR52659.1"/>
    <property type="molecule type" value="Genomic_DNA"/>
</dbReference>
<comment type="caution">
    <text evidence="2">The sequence shown here is derived from an EMBL/GenBank/DDBJ whole genome shotgun (WGS) entry which is preliminary data.</text>
</comment>
<accession>A0A6B0THJ1</accession>
<dbReference type="AlphaFoldDB" id="A0A6B0THJ1"/>
<dbReference type="InterPro" id="IPR029021">
    <property type="entry name" value="Prot-tyrosine_phosphatase-like"/>
</dbReference>
<dbReference type="PROSITE" id="PS50056">
    <property type="entry name" value="TYR_PHOSPHATASE_2"/>
    <property type="match status" value="1"/>
</dbReference>
<dbReference type="Pfam" id="PF22785">
    <property type="entry name" value="Tc-R-P"/>
    <property type="match status" value="1"/>
</dbReference>